<evidence type="ECO:0000259" key="6">
    <source>
        <dbReference type="PROSITE" id="PS50968"/>
    </source>
</evidence>
<feature type="compositionally biased region" description="Low complexity" evidence="5">
    <location>
        <begin position="86"/>
        <end position="103"/>
    </location>
</feature>
<feature type="region of interest" description="Disordered" evidence="5">
    <location>
        <begin position="152"/>
        <end position="187"/>
    </location>
</feature>
<accession>A0ABQ5MZ80</accession>
<feature type="domain" description="Lipoyl-binding" evidence="6">
    <location>
        <begin position="1"/>
        <end position="76"/>
    </location>
</feature>
<dbReference type="CDD" id="cd06849">
    <property type="entry name" value="lipoyl_domain"/>
    <property type="match status" value="1"/>
</dbReference>
<sequence length="436" mass="44594">MSEIFMPRLSDTMEEGVIARWTKKPGDAVKAGEVIAEIDTDKATMELEVFEDGVIEQLLVEEGATVPIGQVVALVGPGAGGGTGGTTTAAPAAAAPEGPAAREPGTRVPMSPLARKIAREHGIDPDTLAGSGPGGRVVRQDVEAAIAALAPGGGAASAPGTGAPQATPAAPSGTGSKAAPAGGPPPPAVVAGPAAAAVPAAGTTAGAAADATEIPLTQMRKATARRLTESAAVPHFDLTIPVTVDPLLAFRADINARLAEDGVKVSVTDLLVRAVAVTLRRHPKVNSSWDGDRILQHRRVHVGMAVAIEAGLIVPVIRDADAKGLSVLARESKELAEKARAGKLRPEEFSGGTFTLSNLGMFGIEQFTAVINPPEAAILAVGASVAEPYVEEGALRERTVIRLTMTSDHRVLDGAVSAGFLRDLKQTLEEPLRILL</sequence>
<evidence type="ECO:0000313" key="8">
    <source>
        <dbReference type="EMBL" id="GLB69277.1"/>
    </source>
</evidence>
<dbReference type="SUPFAM" id="SSF51230">
    <property type="entry name" value="Single hybrid motif"/>
    <property type="match status" value="1"/>
</dbReference>
<proteinExistence type="inferred from homology"/>
<comment type="similarity">
    <text evidence="2 4">Belongs to the 2-oxoacid dehydrogenase family.</text>
</comment>
<gene>
    <name evidence="8" type="primary">pdhB</name>
    <name evidence="8" type="ORF">AHIS1636_37200</name>
</gene>
<dbReference type="Gene3D" id="3.30.559.10">
    <property type="entry name" value="Chloramphenicol acetyltransferase-like domain"/>
    <property type="match status" value="1"/>
</dbReference>
<dbReference type="InterPro" id="IPR045257">
    <property type="entry name" value="E2/Pdx1"/>
</dbReference>
<dbReference type="Gene3D" id="4.10.320.10">
    <property type="entry name" value="E3-binding domain"/>
    <property type="match status" value="1"/>
</dbReference>
<evidence type="ECO:0000313" key="9">
    <source>
        <dbReference type="Proteomes" id="UP001209654"/>
    </source>
</evidence>
<dbReference type="Pfam" id="PF02817">
    <property type="entry name" value="E3_binding"/>
    <property type="match status" value="1"/>
</dbReference>
<dbReference type="InterPro" id="IPR001078">
    <property type="entry name" value="2-oxoacid_DH_actylTfrase"/>
</dbReference>
<evidence type="ECO:0000256" key="3">
    <source>
        <dbReference type="ARBA" id="ARBA00022823"/>
    </source>
</evidence>
<comment type="caution">
    <text evidence="8">The sequence shown here is derived from an EMBL/GenBank/DDBJ whole genome shotgun (WGS) entry which is preliminary data.</text>
</comment>
<dbReference type="InterPro" id="IPR023213">
    <property type="entry name" value="CAT-like_dom_sf"/>
</dbReference>
<dbReference type="Proteomes" id="UP001209654">
    <property type="component" value="Unassembled WGS sequence"/>
</dbReference>
<evidence type="ECO:0000256" key="4">
    <source>
        <dbReference type="RuleBase" id="RU003423"/>
    </source>
</evidence>
<name>A0ABQ5MZ80_9MICC</name>
<evidence type="ECO:0000256" key="2">
    <source>
        <dbReference type="ARBA" id="ARBA00007317"/>
    </source>
</evidence>
<dbReference type="EMBL" id="BRVS01000029">
    <property type="protein sequence ID" value="GLB69277.1"/>
    <property type="molecule type" value="Genomic_DNA"/>
</dbReference>
<dbReference type="Pfam" id="PF00364">
    <property type="entry name" value="Biotin_lipoyl"/>
    <property type="match status" value="1"/>
</dbReference>
<dbReference type="PROSITE" id="PS50968">
    <property type="entry name" value="BIOTINYL_LIPOYL"/>
    <property type="match status" value="1"/>
</dbReference>
<evidence type="ECO:0000256" key="5">
    <source>
        <dbReference type="SAM" id="MobiDB-lite"/>
    </source>
</evidence>
<feature type="region of interest" description="Disordered" evidence="5">
    <location>
        <begin position="82"/>
        <end position="108"/>
    </location>
</feature>
<dbReference type="RefSeq" id="WP_264797370.1">
    <property type="nucleotide sequence ID" value="NZ_BRVS01000029.1"/>
</dbReference>
<comment type="cofactor">
    <cofactor evidence="1 4">
        <name>(R)-lipoate</name>
        <dbReference type="ChEBI" id="CHEBI:83088"/>
    </cofactor>
</comment>
<keyword evidence="8" id="KW-0670">Pyruvate</keyword>
<dbReference type="InterPro" id="IPR011053">
    <property type="entry name" value="Single_hybrid_motif"/>
</dbReference>
<organism evidence="8 9">
    <name type="scientific">Arthrobacter mangrovi</name>
    <dbReference type="NCBI Taxonomy" id="2966350"/>
    <lineage>
        <taxon>Bacteria</taxon>
        <taxon>Bacillati</taxon>
        <taxon>Actinomycetota</taxon>
        <taxon>Actinomycetes</taxon>
        <taxon>Micrococcales</taxon>
        <taxon>Micrococcaceae</taxon>
        <taxon>Arthrobacter</taxon>
    </lineage>
</organism>
<evidence type="ECO:0000259" key="7">
    <source>
        <dbReference type="PROSITE" id="PS51826"/>
    </source>
</evidence>
<dbReference type="EC" id="2.3.1.-" evidence="4"/>
<dbReference type="SUPFAM" id="SSF52777">
    <property type="entry name" value="CoA-dependent acyltransferases"/>
    <property type="match status" value="1"/>
</dbReference>
<feature type="domain" description="Peripheral subunit-binding (PSBD)" evidence="7">
    <location>
        <begin position="109"/>
        <end position="146"/>
    </location>
</feature>
<dbReference type="PANTHER" id="PTHR23151">
    <property type="entry name" value="DIHYDROLIPOAMIDE ACETYL/SUCCINYL-TRANSFERASE-RELATED"/>
    <property type="match status" value="1"/>
</dbReference>
<reference evidence="8 9" key="1">
    <citation type="journal article" date="2023" name="Int. J. Syst. Evol. Microbiol.">
        <title>Arthrobacter mangrovi sp. nov., an actinobacterium isolated from the rhizosphere of a mangrove.</title>
        <authorList>
            <person name="Hamada M."/>
            <person name="Saitou S."/>
            <person name="Enomoto N."/>
            <person name="Nanri K."/>
            <person name="Hidaka K."/>
            <person name="Miura T."/>
            <person name="Tamura T."/>
        </authorList>
    </citation>
    <scope>NUCLEOTIDE SEQUENCE [LARGE SCALE GENOMIC DNA]</scope>
    <source>
        <strain evidence="8 9">NBRC 112813</strain>
    </source>
</reference>
<keyword evidence="4" id="KW-0808">Transferase</keyword>
<keyword evidence="4" id="KW-0012">Acyltransferase</keyword>
<dbReference type="Pfam" id="PF00198">
    <property type="entry name" value="2-oxoacid_dh"/>
    <property type="match status" value="1"/>
</dbReference>
<dbReference type="InterPro" id="IPR004167">
    <property type="entry name" value="PSBD"/>
</dbReference>
<evidence type="ECO:0000256" key="1">
    <source>
        <dbReference type="ARBA" id="ARBA00001938"/>
    </source>
</evidence>
<dbReference type="InterPro" id="IPR000089">
    <property type="entry name" value="Biotin_lipoyl"/>
</dbReference>
<dbReference type="PROSITE" id="PS51826">
    <property type="entry name" value="PSBD"/>
    <property type="match status" value="1"/>
</dbReference>
<protein>
    <recommendedName>
        <fullName evidence="4">Dihydrolipoamide acetyltransferase component of pyruvate dehydrogenase complex</fullName>
        <ecNumber evidence="4">2.3.1.-</ecNumber>
    </recommendedName>
</protein>
<dbReference type="SUPFAM" id="SSF47005">
    <property type="entry name" value="Peripheral subunit-binding domain of 2-oxo acid dehydrogenase complex"/>
    <property type="match status" value="1"/>
</dbReference>
<dbReference type="Gene3D" id="2.40.50.100">
    <property type="match status" value="1"/>
</dbReference>
<feature type="compositionally biased region" description="Low complexity" evidence="5">
    <location>
        <begin position="152"/>
        <end position="181"/>
    </location>
</feature>
<keyword evidence="3 4" id="KW-0450">Lipoyl</keyword>
<dbReference type="PANTHER" id="PTHR23151:SF90">
    <property type="entry name" value="DIHYDROLIPOYLLYSINE-RESIDUE ACETYLTRANSFERASE COMPONENT OF PYRUVATE DEHYDROGENASE COMPLEX, MITOCHONDRIAL-RELATED"/>
    <property type="match status" value="1"/>
</dbReference>
<dbReference type="InterPro" id="IPR036625">
    <property type="entry name" value="E3-bd_dom_sf"/>
</dbReference>
<keyword evidence="9" id="KW-1185">Reference proteome</keyword>